<reference evidence="3" key="1">
    <citation type="submission" date="2020-10" db="EMBL/GenBank/DDBJ databases">
        <title>Mucilaginibacter mali sp. nov., isolated from rhizosphere soil of apple orchard.</title>
        <authorList>
            <person name="Lee J.-S."/>
            <person name="Kim H.S."/>
            <person name="Kim J.-S."/>
        </authorList>
    </citation>
    <scope>NUCLEOTIDE SEQUENCE</scope>
    <source>
        <strain evidence="3">KCTC 22746</strain>
    </source>
</reference>
<dbReference type="AlphaFoldDB" id="A0A929KZE4"/>
<organism evidence="3 4">
    <name type="scientific">Mucilaginibacter myungsuensis</name>
    <dbReference type="NCBI Taxonomy" id="649104"/>
    <lineage>
        <taxon>Bacteria</taxon>
        <taxon>Pseudomonadati</taxon>
        <taxon>Bacteroidota</taxon>
        <taxon>Sphingobacteriia</taxon>
        <taxon>Sphingobacteriales</taxon>
        <taxon>Sphingobacteriaceae</taxon>
        <taxon>Mucilaginibacter</taxon>
    </lineage>
</organism>
<dbReference type="InterPro" id="IPR052173">
    <property type="entry name" value="Beta-lactam_resp_regulator"/>
</dbReference>
<evidence type="ECO:0000313" key="3">
    <source>
        <dbReference type="EMBL" id="MBE9660466.1"/>
    </source>
</evidence>
<dbReference type="Pfam" id="PF05569">
    <property type="entry name" value="Peptidase_M56"/>
    <property type="match status" value="1"/>
</dbReference>
<dbReference type="RefSeq" id="WP_194109667.1">
    <property type="nucleotide sequence ID" value="NZ_JADFFL010000001.1"/>
</dbReference>
<feature type="transmembrane region" description="Helical" evidence="1">
    <location>
        <begin position="272"/>
        <end position="292"/>
    </location>
</feature>
<dbReference type="InterPro" id="IPR008756">
    <property type="entry name" value="Peptidase_M56"/>
</dbReference>
<keyword evidence="1" id="KW-0472">Membrane</keyword>
<proteinExistence type="predicted"/>
<feature type="transmembrane region" description="Helical" evidence="1">
    <location>
        <begin position="6"/>
        <end position="24"/>
    </location>
</feature>
<dbReference type="CDD" id="cd07341">
    <property type="entry name" value="M56_BlaR1_MecR1_like"/>
    <property type="match status" value="1"/>
</dbReference>
<gene>
    <name evidence="3" type="ORF">IRJ16_01080</name>
</gene>
<name>A0A929KZE4_9SPHI</name>
<dbReference type="EMBL" id="JADFFL010000001">
    <property type="protein sequence ID" value="MBE9660466.1"/>
    <property type="molecule type" value="Genomic_DNA"/>
</dbReference>
<feature type="transmembrane region" description="Helical" evidence="1">
    <location>
        <begin position="103"/>
        <end position="124"/>
    </location>
</feature>
<dbReference type="PANTHER" id="PTHR34978:SF3">
    <property type="entry name" value="SLR0241 PROTEIN"/>
    <property type="match status" value="1"/>
</dbReference>
<dbReference type="PANTHER" id="PTHR34978">
    <property type="entry name" value="POSSIBLE SENSOR-TRANSDUCER PROTEIN BLAR"/>
    <property type="match status" value="1"/>
</dbReference>
<dbReference type="Proteomes" id="UP000622475">
    <property type="component" value="Unassembled WGS sequence"/>
</dbReference>
<comment type="caution">
    <text evidence="3">The sequence shown here is derived from an EMBL/GenBank/DDBJ whole genome shotgun (WGS) entry which is preliminary data.</text>
</comment>
<keyword evidence="1" id="KW-1133">Transmembrane helix</keyword>
<feature type="domain" description="Peptidase M56" evidence="2">
    <location>
        <begin position="7"/>
        <end position="262"/>
    </location>
</feature>
<evidence type="ECO:0000259" key="2">
    <source>
        <dbReference type="Pfam" id="PF05569"/>
    </source>
</evidence>
<feature type="transmembrane region" description="Helical" evidence="1">
    <location>
        <begin position="36"/>
        <end position="53"/>
    </location>
</feature>
<evidence type="ECO:0000256" key="1">
    <source>
        <dbReference type="SAM" id="Phobius"/>
    </source>
</evidence>
<accession>A0A929KZE4</accession>
<sequence length="793" mass="90307">MNMIIYLAQVTGCTAVFYLFYYAFLRKLTFFSINRWYLLSTVILSFLIPLIKIDINEPKPYTGVVEQVVYNYAPQPAEPTVFTLTVDEATISKPVKWQDVLRYTYYIAVAALSVHLLITLLAFFKRLKGKQISKLGNVNILSGNNKVSNGSFLNYIFVNEGELSADEIRQIIAHEMMHVKLYHSADRIIVKLAQIILWFNPFIYLYARSVEENHEFEVDHAVANDTDKQNYANLLLHLSVAGNGILYHNFSKVPLKKRITMLFIKPTTNMKKVIYLLFVPVVLISSLAFASLKKSEKAHNVIDRPQKLKKLELPKVIEDFKKTDYYKRSHAFVDKTIKVKVTDLEFNDGKLDLLKVKYEGYPYQILHFNLPQMPDLKVGDELSIKVQTFIIDFEPKAKGLMEMKISEPLQLKPESIYKGGEMLYSAGKDFKDAAQEPVIDTNKYRQKLSPAGEAAREKEDAYRKSDDFKIKKKSIDEFHKAGEVTVKIKANATDNRGNKGLTFDHAGQEYFIATGRAQQKQLANILKVGDVLKLKSFGETIGKEFKYIEIWPSYIIKDDKKVFELAEAGKIPAYPFLYEANKVRFTDGQLTKITKYANGKWKTAVVETVNGYRFNINFKPDGPDMNSLSDDDHVRLRFVGEKKTGAKTYQVNWVAISDDIKSHGIQEPTLFPKFYVKADNKAAAAKRPLTMKDIYVLKAGSSVKKDKDHIQLYGGVDLKIGEMTITAEHVTIDNKKKLITARGSKDADDSKRIFATLRGKGDTTTIISDSLAFNYQKMGAHVWNSRQGSNNKN</sequence>
<protein>
    <submittedName>
        <fullName evidence="3">M56 family metallopeptidase</fullName>
    </submittedName>
</protein>
<keyword evidence="1" id="KW-0812">Transmembrane</keyword>
<keyword evidence="4" id="KW-1185">Reference proteome</keyword>
<evidence type="ECO:0000313" key="4">
    <source>
        <dbReference type="Proteomes" id="UP000622475"/>
    </source>
</evidence>